<evidence type="ECO:0000313" key="1">
    <source>
        <dbReference type="EMBL" id="VFK11040.1"/>
    </source>
</evidence>
<dbReference type="EMBL" id="CAADFM010000048">
    <property type="protein sequence ID" value="VFK11040.1"/>
    <property type="molecule type" value="Genomic_DNA"/>
</dbReference>
<dbReference type="AlphaFoldDB" id="A0A450W1W9"/>
<protein>
    <submittedName>
        <fullName evidence="1">Uncharacterized protein</fullName>
    </submittedName>
</protein>
<organism evidence="1">
    <name type="scientific">Candidatus Kentrum sp. LPFa</name>
    <dbReference type="NCBI Taxonomy" id="2126335"/>
    <lineage>
        <taxon>Bacteria</taxon>
        <taxon>Pseudomonadati</taxon>
        <taxon>Pseudomonadota</taxon>
        <taxon>Gammaproteobacteria</taxon>
        <taxon>Candidatus Kentrum</taxon>
    </lineage>
</organism>
<accession>A0A450W1W9</accession>
<name>A0A450W1W9_9GAMM</name>
<reference evidence="1" key="1">
    <citation type="submission" date="2019-02" db="EMBL/GenBank/DDBJ databases">
        <authorList>
            <person name="Gruber-Vodicka R. H."/>
            <person name="Seah K. B. B."/>
        </authorList>
    </citation>
    <scope>NUCLEOTIDE SEQUENCE</scope>
    <source>
        <strain evidence="1">BECK_S312</strain>
        <strain evidence="2">BECK_S426</strain>
    </source>
</reference>
<proteinExistence type="predicted"/>
<sequence>MKNDMQFDREELQILQDFERGEFQRIGDFEAEKRKLEAAARDTLKKDREIDIGIYVSGKFDPFRNRPFVGMPVVRA</sequence>
<gene>
    <name evidence="1" type="ORF">BECKLPF1236A_GA0070988_100482</name>
    <name evidence="2" type="ORF">BECKLPF1236C_GA0070990_100462</name>
</gene>
<dbReference type="EMBL" id="CAADFP010000046">
    <property type="protein sequence ID" value="VFK27376.1"/>
    <property type="molecule type" value="Genomic_DNA"/>
</dbReference>
<evidence type="ECO:0000313" key="2">
    <source>
        <dbReference type="EMBL" id="VFK27376.1"/>
    </source>
</evidence>